<reference evidence="3" key="1">
    <citation type="submission" date="2022-11" db="UniProtKB">
        <authorList>
            <consortium name="WormBaseParasite"/>
        </authorList>
    </citation>
    <scope>IDENTIFICATION</scope>
</reference>
<feature type="region of interest" description="Disordered" evidence="1">
    <location>
        <begin position="138"/>
        <end position="244"/>
    </location>
</feature>
<sequence length="417" mass="46084">MRRAASPDSRISSRSPSPNSSGRTSPAITANFLRLKSTNPSTSSGMRKLSSSPHLLGICEETEETIEPLKIPFHSTPRSISTISQKGPHLSRGNRSASIGLGNVTFSLKPSFTKEDSSSAPTTYSSVRVIRPRQAVVSPDMARRYDQHPRLLSRNRRSTSCSSENSETSDDDVNERKLSLIGSKYCKRNSDDKNNDDDAPKGGGGGGGGSNNGPRRSNSMKEQTIPEEENTNEKERSEKEQSSKKAAASKGCSFFLEASPSSSSISDSECFIPFGRQLSTPLQPIMEDNNFNLFNKSQATEDALFDWLKESKNCWENMEEIEEAFKECNKNEKFNFYRLLRRSKSMESLKATDSGLSYTGNSNTVIIVNVDEEIPRTESLEMTTTDSGCSSDNEERQPSFNNPKLVDNCKSTPIIIM</sequence>
<name>A0A914XSV4_9BILA</name>
<feature type="compositionally biased region" description="Low complexity" evidence="1">
    <location>
        <begin position="1"/>
        <end position="26"/>
    </location>
</feature>
<dbReference type="WBParaSite" id="PSU_v2.g10353.t1">
    <property type="protein sequence ID" value="PSU_v2.g10353.t1"/>
    <property type="gene ID" value="PSU_v2.g10353"/>
</dbReference>
<organism evidence="2 3">
    <name type="scientific">Panagrolaimus superbus</name>
    <dbReference type="NCBI Taxonomy" id="310955"/>
    <lineage>
        <taxon>Eukaryota</taxon>
        <taxon>Metazoa</taxon>
        <taxon>Ecdysozoa</taxon>
        <taxon>Nematoda</taxon>
        <taxon>Chromadorea</taxon>
        <taxon>Rhabditida</taxon>
        <taxon>Tylenchina</taxon>
        <taxon>Panagrolaimomorpha</taxon>
        <taxon>Panagrolaimoidea</taxon>
        <taxon>Panagrolaimidae</taxon>
        <taxon>Panagrolaimus</taxon>
    </lineage>
</organism>
<feature type="compositionally biased region" description="Polar residues" evidence="1">
    <location>
        <begin position="380"/>
        <end position="391"/>
    </location>
</feature>
<evidence type="ECO:0000313" key="2">
    <source>
        <dbReference type="Proteomes" id="UP000887577"/>
    </source>
</evidence>
<feature type="compositionally biased region" description="Basic and acidic residues" evidence="1">
    <location>
        <begin position="231"/>
        <end position="243"/>
    </location>
</feature>
<feature type="region of interest" description="Disordered" evidence="1">
    <location>
        <begin position="380"/>
        <end position="403"/>
    </location>
</feature>
<protein>
    <submittedName>
        <fullName evidence="3">Uncharacterized protein</fullName>
    </submittedName>
</protein>
<feature type="compositionally biased region" description="Gly residues" evidence="1">
    <location>
        <begin position="201"/>
        <end position="211"/>
    </location>
</feature>
<evidence type="ECO:0000313" key="3">
    <source>
        <dbReference type="WBParaSite" id="PSU_v2.g10353.t1"/>
    </source>
</evidence>
<keyword evidence="2" id="KW-1185">Reference proteome</keyword>
<dbReference type="AlphaFoldDB" id="A0A914XSV4"/>
<accession>A0A914XSV4</accession>
<feature type="region of interest" description="Disordered" evidence="1">
    <location>
        <begin position="1"/>
        <end position="51"/>
    </location>
</feature>
<proteinExistence type="predicted"/>
<evidence type="ECO:0000256" key="1">
    <source>
        <dbReference type="SAM" id="MobiDB-lite"/>
    </source>
</evidence>
<dbReference type="Proteomes" id="UP000887577">
    <property type="component" value="Unplaced"/>
</dbReference>
<feature type="compositionally biased region" description="Polar residues" evidence="1">
    <location>
        <begin position="76"/>
        <end position="85"/>
    </location>
</feature>
<feature type="compositionally biased region" description="Basic and acidic residues" evidence="1">
    <location>
        <begin position="188"/>
        <end position="200"/>
    </location>
</feature>
<feature type="compositionally biased region" description="Polar residues" evidence="1">
    <location>
        <begin position="36"/>
        <end position="51"/>
    </location>
</feature>
<feature type="region of interest" description="Disordered" evidence="1">
    <location>
        <begin position="72"/>
        <end position="97"/>
    </location>
</feature>